<gene>
    <name evidence="1" type="ORF">CLOSAC_42240</name>
</gene>
<dbReference type="RefSeq" id="WP_077867203.1">
    <property type="nucleotide sequence ID" value="NZ_LZYZ01000009.1"/>
</dbReference>
<dbReference type="AlphaFoldDB" id="A0A1S8MRH9"/>
<accession>A0A1S8MRH9</accession>
<organism evidence="1 2">
    <name type="scientific">Clostridium saccharobutylicum</name>
    <dbReference type="NCBI Taxonomy" id="169679"/>
    <lineage>
        <taxon>Bacteria</taxon>
        <taxon>Bacillati</taxon>
        <taxon>Bacillota</taxon>
        <taxon>Clostridia</taxon>
        <taxon>Eubacteriales</taxon>
        <taxon>Clostridiaceae</taxon>
        <taxon>Clostridium</taxon>
    </lineage>
</organism>
<reference evidence="1 2" key="1">
    <citation type="submission" date="2016-05" db="EMBL/GenBank/DDBJ databases">
        <title>Microbial solvent formation.</title>
        <authorList>
            <person name="Poehlein A."/>
            <person name="Montoya Solano J.D."/>
            <person name="Flitsch S."/>
            <person name="Krabben P."/>
            <person name="Duerre P."/>
            <person name="Daniel R."/>
        </authorList>
    </citation>
    <scope>NUCLEOTIDE SEQUENCE [LARGE SCALE GENOMIC DNA]</scope>
    <source>
        <strain evidence="1 2">L1-8</strain>
    </source>
</reference>
<proteinExistence type="predicted"/>
<comment type="caution">
    <text evidence="1">The sequence shown here is derived from an EMBL/GenBank/DDBJ whole genome shotgun (WGS) entry which is preliminary data.</text>
</comment>
<evidence type="ECO:0008006" key="3">
    <source>
        <dbReference type="Google" id="ProtNLM"/>
    </source>
</evidence>
<evidence type="ECO:0000313" key="1">
    <source>
        <dbReference type="EMBL" id="OOM06794.1"/>
    </source>
</evidence>
<evidence type="ECO:0000313" key="2">
    <source>
        <dbReference type="Proteomes" id="UP000191154"/>
    </source>
</evidence>
<name>A0A1S8MRH9_CLOSA</name>
<protein>
    <recommendedName>
        <fullName evidence="3">HTH cro/C1-type domain-containing protein</fullName>
    </recommendedName>
</protein>
<dbReference type="EMBL" id="LZYZ01000009">
    <property type="protein sequence ID" value="OOM06794.1"/>
    <property type="molecule type" value="Genomic_DNA"/>
</dbReference>
<sequence length="70" mass="7933">MDMPKEALEKFINDHFDGKHNECARGLNLAPSTVCRILSGNNKAGIKVITNVIKYCNEKDINYDMYINLS</sequence>
<dbReference type="Proteomes" id="UP000191154">
    <property type="component" value="Unassembled WGS sequence"/>
</dbReference>